<evidence type="ECO:0000259" key="2">
    <source>
        <dbReference type="Pfam" id="PF12728"/>
    </source>
</evidence>
<evidence type="ECO:0000313" key="3">
    <source>
        <dbReference type="EMBL" id="MDF1612229.1"/>
    </source>
</evidence>
<feature type="signal peptide" evidence="1">
    <location>
        <begin position="1"/>
        <end position="26"/>
    </location>
</feature>
<feature type="chain" id="PRO_5042063907" evidence="1">
    <location>
        <begin position="27"/>
        <end position="192"/>
    </location>
</feature>
<sequence>MNKHKNNKNFPVVIFLCLLTSSQIYAQKIFIRDINKKPVTDASVTVHVYYKAIDYLLHETKEKFFSFVTDTSGTFSLSGEFQKETYKVDSVSISVQHENYLPQKLTTLDYSTDSKFSYTIFLVHKKNEIKVVSMPGEEKNELDIYTTNEISKKLNIEEKELIKLIESKKIRAKKIGQKYFISGNDLRKYLEE</sequence>
<dbReference type="GO" id="GO:0003677">
    <property type="term" value="F:DNA binding"/>
    <property type="evidence" value="ECO:0007669"/>
    <property type="project" value="InterPro"/>
</dbReference>
<dbReference type="Pfam" id="PF12728">
    <property type="entry name" value="HTH_17"/>
    <property type="match status" value="1"/>
</dbReference>
<dbReference type="InterPro" id="IPR010093">
    <property type="entry name" value="SinI_DNA-bd"/>
</dbReference>
<evidence type="ECO:0000313" key="4">
    <source>
        <dbReference type="Proteomes" id="UP001221302"/>
    </source>
</evidence>
<evidence type="ECO:0000256" key="1">
    <source>
        <dbReference type="SAM" id="SignalP"/>
    </source>
</evidence>
<comment type="caution">
    <text evidence="3">The sequence shown here is derived from an EMBL/GenBank/DDBJ whole genome shotgun (WGS) entry which is preliminary data.</text>
</comment>
<dbReference type="AlphaFoldDB" id="A0AAE3P0T8"/>
<dbReference type="RefSeq" id="WP_321535999.1">
    <property type="nucleotide sequence ID" value="NZ_JARGDL010000011.1"/>
</dbReference>
<keyword evidence="4" id="KW-1185">Reference proteome</keyword>
<organism evidence="3 4">
    <name type="scientific">Stygiobacter electus</name>
    <dbReference type="NCBI Taxonomy" id="3032292"/>
    <lineage>
        <taxon>Bacteria</taxon>
        <taxon>Pseudomonadati</taxon>
        <taxon>Ignavibacteriota</taxon>
        <taxon>Ignavibacteria</taxon>
        <taxon>Ignavibacteriales</taxon>
        <taxon>Melioribacteraceae</taxon>
        <taxon>Stygiobacter</taxon>
    </lineage>
</organism>
<accession>A0AAE3P0T8</accession>
<feature type="domain" description="Helix-turn-helix" evidence="2">
    <location>
        <begin position="145"/>
        <end position="192"/>
    </location>
</feature>
<dbReference type="EMBL" id="JARGDL010000011">
    <property type="protein sequence ID" value="MDF1612229.1"/>
    <property type="molecule type" value="Genomic_DNA"/>
</dbReference>
<dbReference type="InterPro" id="IPR041657">
    <property type="entry name" value="HTH_17"/>
</dbReference>
<reference evidence="3" key="1">
    <citation type="submission" date="2023-03" db="EMBL/GenBank/DDBJ databases">
        <title>Stygiobacter electus gen. nov., sp. nov., facultatively anaerobic thermotolerant bacterium of the class Ignavibacteria from a well of Yessentuki mineral water deposit.</title>
        <authorList>
            <person name="Podosokorskaya O.A."/>
            <person name="Elcheninov A.G."/>
            <person name="Petrova N.F."/>
            <person name="Zavarzina D.G."/>
            <person name="Kublanov I.V."/>
            <person name="Merkel A.Y."/>
        </authorList>
    </citation>
    <scope>NUCLEOTIDE SEQUENCE</scope>
    <source>
        <strain evidence="3">09-Me</strain>
    </source>
</reference>
<keyword evidence="1" id="KW-0732">Signal</keyword>
<dbReference type="NCBIfam" id="TIGR01764">
    <property type="entry name" value="excise"/>
    <property type="match status" value="1"/>
</dbReference>
<protein>
    <submittedName>
        <fullName evidence="3">Helix-turn-helix domain-containing protein</fullName>
    </submittedName>
</protein>
<proteinExistence type="predicted"/>
<gene>
    <name evidence="3" type="ORF">P0M35_08715</name>
</gene>
<name>A0AAE3P0T8_9BACT</name>
<dbReference type="Proteomes" id="UP001221302">
    <property type="component" value="Unassembled WGS sequence"/>
</dbReference>